<protein>
    <submittedName>
        <fullName evidence="1">Uncharacterized protein</fullName>
    </submittedName>
</protein>
<proteinExistence type="predicted"/>
<accession>A0ABU8BGH1</accession>
<gene>
    <name evidence="1" type="ORF">V1286_005099</name>
</gene>
<dbReference type="Proteomes" id="UP001364224">
    <property type="component" value="Unassembled WGS sequence"/>
</dbReference>
<dbReference type="EMBL" id="JAZHRV010000001">
    <property type="protein sequence ID" value="MEH2557570.1"/>
    <property type="molecule type" value="Genomic_DNA"/>
</dbReference>
<evidence type="ECO:0000313" key="2">
    <source>
        <dbReference type="Proteomes" id="UP001364224"/>
    </source>
</evidence>
<comment type="caution">
    <text evidence="1">The sequence shown here is derived from an EMBL/GenBank/DDBJ whole genome shotgun (WGS) entry which is preliminary data.</text>
</comment>
<evidence type="ECO:0000313" key="1">
    <source>
        <dbReference type="EMBL" id="MEH2557570.1"/>
    </source>
</evidence>
<dbReference type="RefSeq" id="WP_334483899.1">
    <property type="nucleotide sequence ID" value="NZ_JAZHRV010000001.1"/>
</dbReference>
<keyword evidence="2" id="KW-1185">Reference proteome</keyword>
<sequence length="74" mass="8714">MPDYRAYIMGPDGHVQNRVELRCDDDAEAIRLAEQLVDGRDIELWQLDRHIETLRHTAEWPNTLRQSITADRAR</sequence>
<name>A0ABU8BGH1_9BRAD</name>
<reference evidence="1 2" key="1">
    <citation type="submission" date="2024-02" db="EMBL/GenBank/DDBJ databases">
        <title>Adaptive strategies in a cosmopolitan and abundant soil bacterium.</title>
        <authorList>
            <person name="Carini P."/>
        </authorList>
    </citation>
    <scope>NUCLEOTIDE SEQUENCE [LARGE SCALE GENOMIC DNA]</scope>
    <source>
        <strain evidence="1 2">AZCC 1608</strain>
    </source>
</reference>
<organism evidence="1 2">
    <name type="scientific">Bradyrhizobium algeriense</name>
    <dbReference type="NCBI Taxonomy" id="634784"/>
    <lineage>
        <taxon>Bacteria</taxon>
        <taxon>Pseudomonadati</taxon>
        <taxon>Pseudomonadota</taxon>
        <taxon>Alphaproteobacteria</taxon>
        <taxon>Hyphomicrobiales</taxon>
        <taxon>Nitrobacteraceae</taxon>
        <taxon>Bradyrhizobium</taxon>
    </lineage>
</organism>